<sequence length="316" mass="35186">MSLTTHAQVRGGRISDGGEVTRTVITTRVPGDTEADRACSLLLTPLAAQARQWQSHCWHFSRRPQRQGVVLETQFAGTRDSGRRLTSFLAALLEQTDAELGRPETAVKTYQGTPGTVAVESSGDEAALLFRLGGPDGLALAEEVFELSSDLSLWAVGRFTTPATRRALLALLMFDAAEAMMRGPRSTAWPDRRRVSWDFFWDTHLDAALRRVAPTSGHASRIFHRNIASQLNQDHAVMLAAASERSVYNWRRRWQRAIDRYLYRADKSGVSRCAQHLTLHQIHETAGRMGLGPHAEAAAGIQARHWAVERERTLQL</sequence>
<dbReference type="Pfam" id="PF14028">
    <property type="entry name" value="Lant_dehydr_C"/>
    <property type="match status" value="1"/>
</dbReference>
<accession>A0A078MI58</accession>
<dbReference type="AlphaFoldDB" id="A0A078MI58"/>
<dbReference type="InterPro" id="IPR023809">
    <property type="entry name" value="Thiopep_bacteriocin_synth_dom"/>
</dbReference>
<gene>
    <name evidence="2" type="ORF">BN1051_00342</name>
</gene>
<evidence type="ECO:0000259" key="1">
    <source>
        <dbReference type="Pfam" id="PF14028"/>
    </source>
</evidence>
<reference evidence="2" key="1">
    <citation type="submission" date="2014-07" db="EMBL/GenBank/DDBJ databases">
        <authorList>
            <person name="Urmite Genomes Urmite Genomes"/>
        </authorList>
    </citation>
    <scope>NUCLEOTIDE SEQUENCE</scope>
    <source>
        <strain evidence="2">11W110_air</strain>
    </source>
</reference>
<organism evidence="2">
    <name type="scientific">Arthrobacter saudimassiliensis</name>
    <dbReference type="NCBI Taxonomy" id="1461584"/>
    <lineage>
        <taxon>Bacteria</taxon>
        <taxon>Bacillati</taxon>
        <taxon>Actinomycetota</taxon>
        <taxon>Actinomycetes</taxon>
        <taxon>Micrococcales</taxon>
        <taxon>Micrococcaceae</taxon>
        <taxon>Arthrobacter</taxon>
    </lineage>
</organism>
<protein>
    <recommendedName>
        <fullName evidence="1">Thiopeptide-type bacteriocin biosynthesis domain-containing protein</fullName>
    </recommendedName>
</protein>
<dbReference type="EMBL" id="LN483070">
    <property type="protein sequence ID" value="CEA07033.1"/>
    <property type="molecule type" value="Genomic_DNA"/>
</dbReference>
<evidence type="ECO:0000313" key="2">
    <source>
        <dbReference type="EMBL" id="CEA07033.1"/>
    </source>
</evidence>
<proteinExistence type="predicted"/>
<dbReference type="PATRIC" id="fig|1461584.3.peg.333"/>
<feature type="domain" description="Thiopeptide-type bacteriocin biosynthesis" evidence="1">
    <location>
        <begin position="35"/>
        <end position="298"/>
    </location>
</feature>
<name>A0A078MI58_9MICC</name>